<dbReference type="EMBL" id="BJWL01000300">
    <property type="protein sequence ID" value="GFS38106.1"/>
    <property type="molecule type" value="Genomic_DNA"/>
</dbReference>
<evidence type="ECO:0000313" key="8">
    <source>
        <dbReference type="Proteomes" id="UP000585474"/>
    </source>
</evidence>
<evidence type="ECO:0000256" key="1">
    <source>
        <dbReference type="ARBA" id="ARBA00008941"/>
    </source>
</evidence>
<name>A0A7J0DNI0_9ERIC</name>
<dbReference type="PANTHER" id="PTHR45800:SF5">
    <property type="entry name" value="PHOSPHATIDYLINOSITOL 4-KINASE GAMMA 2"/>
    <property type="match status" value="1"/>
</dbReference>
<dbReference type="GO" id="GO:0004430">
    <property type="term" value="F:1-phosphatidylinositol 4-kinase activity"/>
    <property type="evidence" value="ECO:0007669"/>
    <property type="project" value="UniProtKB-EC"/>
</dbReference>
<organism evidence="7 8">
    <name type="scientific">Actinidia rufa</name>
    <dbReference type="NCBI Taxonomy" id="165716"/>
    <lineage>
        <taxon>Eukaryota</taxon>
        <taxon>Viridiplantae</taxon>
        <taxon>Streptophyta</taxon>
        <taxon>Embryophyta</taxon>
        <taxon>Tracheophyta</taxon>
        <taxon>Spermatophyta</taxon>
        <taxon>Magnoliopsida</taxon>
        <taxon>eudicotyledons</taxon>
        <taxon>Gunneridae</taxon>
        <taxon>Pentapetalae</taxon>
        <taxon>asterids</taxon>
        <taxon>Ericales</taxon>
        <taxon>Actinidiaceae</taxon>
        <taxon>Actinidia</taxon>
    </lineage>
</organism>
<reference evidence="8" key="1">
    <citation type="submission" date="2019-07" db="EMBL/GenBank/DDBJ databases">
        <title>De Novo Assembly of kiwifruit Actinidia rufa.</title>
        <authorList>
            <person name="Sugita-Konishi S."/>
            <person name="Sato K."/>
            <person name="Mori E."/>
            <person name="Abe Y."/>
            <person name="Kisaki G."/>
            <person name="Hamano K."/>
            <person name="Suezawa K."/>
            <person name="Otani M."/>
            <person name="Fukuda T."/>
            <person name="Manabe T."/>
            <person name="Gomi K."/>
            <person name="Tabuchi M."/>
            <person name="Akimitsu K."/>
            <person name="Kataoka I."/>
        </authorList>
    </citation>
    <scope>NUCLEOTIDE SEQUENCE [LARGE SCALE GENOMIC DNA]</scope>
    <source>
        <strain evidence="8">cv. Fuchu</strain>
    </source>
</reference>
<comment type="similarity">
    <text evidence="1">Belongs to the PI3/PI4-kinase family. Type II PI4K subfamily.</text>
</comment>
<dbReference type="OrthoDB" id="5839at2759"/>
<protein>
    <recommendedName>
        <fullName evidence="2">1-phosphatidylinositol 4-kinase</fullName>
        <ecNumber evidence="2">2.7.1.67</ecNumber>
    </recommendedName>
</protein>
<evidence type="ECO:0000256" key="2">
    <source>
        <dbReference type="ARBA" id="ARBA00012169"/>
    </source>
</evidence>
<keyword evidence="4" id="KW-0547">Nucleotide-binding</keyword>
<keyword evidence="6" id="KW-0067">ATP-binding</keyword>
<keyword evidence="5 7" id="KW-0418">Kinase</keyword>
<comment type="caution">
    <text evidence="7">The sequence shown here is derived from an EMBL/GenBank/DDBJ whole genome shotgun (WGS) entry which is preliminary data.</text>
</comment>
<evidence type="ECO:0000256" key="4">
    <source>
        <dbReference type="ARBA" id="ARBA00022741"/>
    </source>
</evidence>
<proteinExistence type="inferred from homology"/>
<keyword evidence="3" id="KW-0808">Transferase</keyword>
<evidence type="ECO:0000256" key="6">
    <source>
        <dbReference type="ARBA" id="ARBA00022840"/>
    </source>
</evidence>
<dbReference type="PANTHER" id="PTHR45800">
    <property type="entry name" value="PHOSPHATIDYLINOSITOL 4-KINASE GAMMA"/>
    <property type="match status" value="1"/>
</dbReference>
<evidence type="ECO:0000313" key="7">
    <source>
        <dbReference type="EMBL" id="GFS38106.1"/>
    </source>
</evidence>
<accession>A0A7J0DNI0</accession>
<dbReference type="AlphaFoldDB" id="A0A7J0DNI0"/>
<keyword evidence="8" id="KW-1185">Reference proteome</keyword>
<dbReference type="EC" id="2.7.1.67" evidence="2"/>
<evidence type="ECO:0000256" key="5">
    <source>
        <dbReference type="ARBA" id="ARBA00022777"/>
    </source>
</evidence>
<sequence length="261" mass="28668">MVSPRGTFCIWFSGSLTSLSSPLGLLVGRNSSFTLIVKKMLVISSKELPRKGKVMLISRIKYFFVMARSLITRERLIDGCCDSLVNWDERTDGLLEGENRSEELQEGLILCKTKWGTSIFKPIDEEPMAVNNPQGLPVSQNGEGLNRGTRVGEDALREIAAYILDHPRGGPISLLNGEVGFAGVPPTVMIGTREILASKEGEEGRVVLIPIDHGYCLPENESVIEEIVRQARDSMLPGMSAGAFLDTVSQIMDFRLDTLAK</sequence>
<evidence type="ECO:0000256" key="3">
    <source>
        <dbReference type="ARBA" id="ARBA00022679"/>
    </source>
</evidence>
<dbReference type="InterPro" id="IPR044571">
    <property type="entry name" value="P4KG1-8"/>
</dbReference>
<dbReference type="GO" id="GO:0005524">
    <property type="term" value="F:ATP binding"/>
    <property type="evidence" value="ECO:0007669"/>
    <property type="project" value="UniProtKB-KW"/>
</dbReference>
<gene>
    <name evidence="7" type="ORF">Acr_00g0055720</name>
</gene>
<dbReference type="Proteomes" id="UP000585474">
    <property type="component" value="Unassembled WGS sequence"/>
</dbReference>